<dbReference type="KEGG" id="scy:SCATT_p05400"/>
<dbReference type="RefSeq" id="WP_014151639.1">
    <property type="nucleotide sequence ID" value="NC_016113.1"/>
</dbReference>
<keyword evidence="4" id="KW-0418">Kinase</keyword>
<keyword evidence="5" id="KW-0067">ATP-binding</keyword>
<dbReference type="KEGG" id="sct:SCAT_p1190"/>
<evidence type="ECO:0000256" key="2">
    <source>
        <dbReference type="ARBA" id="ARBA00022679"/>
    </source>
</evidence>
<dbReference type="InterPro" id="IPR050306">
    <property type="entry name" value="PfkB_Carbo_kinase"/>
</dbReference>
<evidence type="ECO:0000313" key="7">
    <source>
        <dbReference type="EMBL" id="AEW98733.1"/>
    </source>
</evidence>
<keyword evidence="8" id="KW-1185">Reference proteome</keyword>
<protein>
    <submittedName>
        <fullName evidence="7">PfkB domain protein</fullName>
    </submittedName>
</protein>
<gene>
    <name evidence="7" type="ordered locus">SCATT_p05400</name>
</gene>
<evidence type="ECO:0000256" key="5">
    <source>
        <dbReference type="ARBA" id="ARBA00022840"/>
    </source>
</evidence>
<geneLocation type="plasmid" evidence="7 8">
    <name>pSCATT</name>
</geneLocation>
<evidence type="ECO:0000256" key="3">
    <source>
        <dbReference type="ARBA" id="ARBA00022741"/>
    </source>
</evidence>
<dbReference type="InterPro" id="IPR029056">
    <property type="entry name" value="Ribokinase-like"/>
</dbReference>
<evidence type="ECO:0000256" key="4">
    <source>
        <dbReference type="ARBA" id="ARBA00022777"/>
    </source>
</evidence>
<sequence>MSAPLLVTGEALVDLVPAADGDGSRYVAYPGGAPANLAVGLARLGLPVAFAGGIGRDAFAALGADRLTGAGVDLTPSARTALPTALAVADPGPDGTAYDFHITGTATFRVPALTDGLERYAAVCVGGLAAVTAPAHDAVAATAEAAAARSTLVVDPNARSGTDDEGRARLVRLCQLAHLVKVSDEDVRLLWPDEPVEDTCRRLAGDGRLVVLTRGADGSTAFTPGGLRVDVPVVPVQVVDTIGAGDAFTAGLLARLAGSGLLAPDSLADLTHHQLDDALRLGARTAAAVCARAGADLVVPADIAADLAGPGRPAAHITRRSH</sequence>
<name>F8JJE4_STREN</name>
<accession>F8JJE4</accession>
<evidence type="ECO:0000256" key="1">
    <source>
        <dbReference type="ARBA" id="ARBA00010688"/>
    </source>
</evidence>
<dbReference type="OrthoDB" id="9795789at2"/>
<dbReference type="PANTHER" id="PTHR43085">
    <property type="entry name" value="HEXOKINASE FAMILY MEMBER"/>
    <property type="match status" value="1"/>
</dbReference>
<dbReference type="GO" id="GO:0016301">
    <property type="term" value="F:kinase activity"/>
    <property type="evidence" value="ECO:0007669"/>
    <property type="project" value="UniProtKB-KW"/>
</dbReference>
<comment type="similarity">
    <text evidence="1">Belongs to the carbohydrate kinase PfkB family.</text>
</comment>
<dbReference type="SUPFAM" id="SSF53613">
    <property type="entry name" value="Ribokinase-like"/>
    <property type="match status" value="1"/>
</dbReference>
<dbReference type="GO" id="GO:0005524">
    <property type="term" value="F:ATP binding"/>
    <property type="evidence" value="ECO:0007669"/>
    <property type="project" value="UniProtKB-KW"/>
</dbReference>
<dbReference type="Proteomes" id="UP000007842">
    <property type="component" value="Plasmid pSCATT"/>
</dbReference>
<dbReference type="PANTHER" id="PTHR43085:SF1">
    <property type="entry name" value="PSEUDOURIDINE KINASE-RELATED"/>
    <property type="match status" value="1"/>
</dbReference>
<dbReference type="InterPro" id="IPR002173">
    <property type="entry name" value="Carboh/pur_kinase_PfkB_CS"/>
</dbReference>
<dbReference type="Gene3D" id="3.40.1190.20">
    <property type="match status" value="1"/>
</dbReference>
<organism evidence="7 8">
    <name type="scientific">Streptantibioticus cattleyicolor (strain ATCC 35852 / DSM 46488 / JCM 4925 / NBRC 14057 / NRRL 8057)</name>
    <name type="common">Streptomyces cattleya</name>
    <dbReference type="NCBI Taxonomy" id="1003195"/>
    <lineage>
        <taxon>Bacteria</taxon>
        <taxon>Bacillati</taxon>
        <taxon>Actinomycetota</taxon>
        <taxon>Actinomycetes</taxon>
        <taxon>Kitasatosporales</taxon>
        <taxon>Streptomycetaceae</taxon>
        <taxon>Streptantibioticus</taxon>
    </lineage>
</organism>
<keyword evidence="7" id="KW-0614">Plasmid</keyword>
<accession>G8XGH5</accession>
<reference evidence="8" key="1">
    <citation type="submission" date="2011-12" db="EMBL/GenBank/DDBJ databases">
        <title>Complete genome sequence of Streptomyces cattleya strain DSM 46488.</title>
        <authorList>
            <person name="Ou H.-Y."/>
            <person name="Li P."/>
            <person name="Zhao C."/>
            <person name="O'Hagan D."/>
            <person name="Deng Z."/>
        </authorList>
    </citation>
    <scope>NUCLEOTIDE SEQUENCE [LARGE SCALE GENOMIC DNA]</scope>
    <source>
        <strain evidence="8">ATCC 35852 / DSM 46488 / JCM 4925 / NBRC 14057 / NRRL 8057</strain>
        <plasmid evidence="8">Plasmid pSCATT</plasmid>
    </source>
</reference>
<dbReference type="PROSITE" id="PS00584">
    <property type="entry name" value="PFKB_KINASES_2"/>
    <property type="match status" value="1"/>
</dbReference>
<dbReference type="Pfam" id="PF00294">
    <property type="entry name" value="PfkB"/>
    <property type="match status" value="1"/>
</dbReference>
<evidence type="ECO:0000259" key="6">
    <source>
        <dbReference type="Pfam" id="PF00294"/>
    </source>
</evidence>
<dbReference type="InterPro" id="IPR011611">
    <property type="entry name" value="PfkB_dom"/>
</dbReference>
<feature type="domain" description="Carbohydrate kinase PfkB" evidence="6">
    <location>
        <begin position="5"/>
        <end position="300"/>
    </location>
</feature>
<evidence type="ECO:0000313" key="8">
    <source>
        <dbReference type="Proteomes" id="UP000007842"/>
    </source>
</evidence>
<dbReference type="AlphaFoldDB" id="F8JJE4"/>
<keyword evidence="3" id="KW-0547">Nucleotide-binding</keyword>
<dbReference type="EMBL" id="CP003229">
    <property type="protein sequence ID" value="AEW98733.1"/>
    <property type="molecule type" value="Genomic_DNA"/>
</dbReference>
<dbReference type="HOGENOM" id="CLU_027634_6_2_11"/>
<dbReference type="PATRIC" id="fig|1003195.11.peg.1150"/>
<keyword evidence="2" id="KW-0808">Transferase</keyword>
<proteinExistence type="inferred from homology"/>